<proteinExistence type="inferred from homology"/>
<dbReference type="PIRSF" id="PIRSF000941">
    <property type="entry name" value="DUSP12"/>
    <property type="match status" value="1"/>
</dbReference>
<keyword evidence="4" id="KW-0904">Protein phosphatase</keyword>
<accession>A0A7J7JGC5</accession>
<dbReference type="SMART" id="SM00195">
    <property type="entry name" value="DSPc"/>
    <property type="match status" value="1"/>
</dbReference>
<comment type="similarity">
    <text evidence="1">Belongs to the protein-tyrosine phosphatase family. Non-receptor class dual specificity subfamily.</text>
</comment>
<dbReference type="CDD" id="cd14498">
    <property type="entry name" value="DSP"/>
    <property type="match status" value="1"/>
</dbReference>
<dbReference type="GO" id="GO:0005634">
    <property type="term" value="C:nucleus"/>
    <property type="evidence" value="ECO:0007669"/>
    <property type="project" value="TreeGrafter"/>
</dbReference>
<dbReference type="Pfam" id="PF00782">
    <property type="entry name" value="DSPc"/>
    <property type="match status" value="1"/>
</dbReference>
<dbReference type="InterPro" id="IPR013087">
    <property type="entry name" value="Znf_C2H2_type"/>
</dbReference>
<dbReference type="InterPro" id="IPR020422">
    <property type="entry name" value="TYR_PHOSPHATASE_DUAL_dom"/>
</dbReference>
<comment type="caution">
    <text evidence="10">The sequence shown here is derived from an EMBL/GenBank/DDBJ whole genome shotgun (WGS) entry which is preliminary data.</text>
</comment>
<keyword evidence="6" id="KW-0863">Zinc-finger</keyword>
<sequence>MEPVTVLEHLCIGNLSNVCDAMCLKKHHIQSIMTVDVKPLSVESCLYKQIPILDLANEDLITHLEDALKWIDQSRLNNKTAIVHCNAGQSRSAAVVIAYLMWKLRMGYEDSFRYLKKLKPDIMPNEGFVEQLKLFEFMDCQVDRKCKAYSRYQLERIGQVMANGHMIREDVQTSLQDVASTTEEGFSYKCKKCRKLLFTEGNLISHDRGIGQSAFSKPWDKQVTTFETECKSSIFIEPMKWMERLELHELTGKINCVKCSAKIGSWSWAGERCSCGTWVTPAFHMDSKKIDRAVIVAARPSPSISNS</sequence>
<keyword evidence="6" id="KW-0479">Metal-binding</keyword>
<dbReference type="PROSITE" id="PS50157">
    <property type="entry name" value="ZINC_FINGER_C2H2_2"/>
    <property type="match status" value="1"/>
</dbReference>
<keyword evidence="11" id="KW-1185">Reference proteome</keyword>
<dbReference type="PANTHER" id="PTHR45848">
    <property type="entry name" value="DUAL SPECIFICITY PROTEIN PHOSPHATASE 12 FAMILY MEMBER"/>
    <property type="match status" value="1"/>
</dbReference>
<gene>
    <name evidence="10" type="ORF">EB796_016319</name>
</gene>
<dbReference type="PANTHER" id="PTHR45848:SF4">
    <property type="entry name" value="DUAL SPECIFICITY PROTEIN PHOSPHATASE 12"/>
    <property type="match status" value="1"/>
</dbReference>
<dbReference type="Proteomes" id="UP000593567">
    <property type="component" value="Unassembled WGS sequence"/>
</dbReference>
<evidence type="ECO:0000256" key="3">
    <source>
        <dbReference type="ARBA" id="ARBA00022801"/>
    </source>
</evidence>
<dbReference type="InterPro" id="IPR000340">
    <property type="entry name" value="Dual-sp_phosphatase_cat-dom"/>
</dbReference>
<feature type="active site" description="Phosphocysteine intermediate" evidence="5">
    <location>
        <position position="85"/>
    </location>
</feature>
<feature type="domain" description="Tyrosine-protein phosphatase" evidence="7">
    <location>
        <begin position="2"/>
        <end position="141"/>
    </location>
</feature>
<dbReference type="InterPro" id="IPR029021">
    <property type="entry name" value="Prot-tyrosine_phosphatase-like"/>
</dbReference>
<dbReference type="PROSITE" id="PS50054">
    <property type="entry name" value="TYR_PHOSPHATASE_DUAL"/>
    <property type="match status" value="1"/>
</dbReference>
<feature type="domain" description="Tyrosine specific protein phosphatases" evidence="8">
    <location>
        <begin position="58"/>
        <end position="126"/>
    </location>
</feature>
<evidence type="ECO:0000259" key="8">
    <source>
        <dbReference type="PROSITE" id="PS50056"/>
    </source>
</evidence>
<evidence type="ECO:0000313" key="10">
    <source>
        <dbReference type="EMBL" id="KAF6025382.1"/>
    </source>
</evidence>
<keyword evidence="6" id="KW-0862">Zinc</keyword>
<organism evidence="10 11">
    <name type="scientific">Bugula neritina</name>
    <name type="common">Brown bryozoan</name>
    <name type="synonym">Sertularia neritina</name>
    <dbReference type="NCBI Taxonomy" id="10212"/>
    <lineage>
        <taxon>Eukaryota</taxon>
        <taxon>Metazoa</taxon>
        <taxon>Spiralia</taxon>
        <taxon>Lophotrochozoa</taxon>
        <taxon>Bryozoa</taxon>
        <taxon>Gymnolaemata</taxon>
        <taxon>Cheilostomatida</taxon>
        <taxon>Flustrina</taxon>
        <taxon>Buguloidea</taxon>
        <taxon>Bugulidae</taxon>
        <taxon>Bugula</taxon>
    </lineage>
</organism>
<keyword evidence="3" id="KW-0378">Hydrolase</keyword>
<dbReference type="PROSITE" id="PS00383">
    <property type="entry name" value="TYR_PHOSPHATASE_1"/>
    <property type="match status" value="1"/>
</dbReference>
<dbReference type="GO" id="GO:0008270">
    <property type="term" value="F:zinc ion binding"/>
    <property type="evidence" value="ECO:0007669"/>
    <property type="project" value="UniProtKB-KW"/>
</dbReference>
<reference evidence="10" key="1">
    <citation type="submission" date="2020-06" db="EMBL/GenBank/DDBJ databases">
        <title>Draft genome of Bugula neritina, a colonial animal packing powerful symbionts and potential medicines.</title>
        <authorList>
            <person name="Rayko M."/>
        </authorList>
    </citation>
    <scope>NUCLEOTIDE SEQUENCE [LARGE SCALE GENOMIC DNA]</scope>
    <source>
        <strain evidence="10">Kwan_BN1</strain>
    </source>
</reference>
<evidence type="ECO:0000256" key="6">
    <source>
        <dbReference type="PROSITE-ProRule" id="PRU00042"/>
    </source>
</evidence>
<dbReference type="EC" id="3.1.3.48" evidence="2"/>
<dbReference type="InterPro" id="IPR016278">
    <property type="entry name" value="DUSP12"/>
</dbReference>
<evidence type="ECO:0000259" key="9">
    <source>
        <dbReference type="PROSITE" id="PS50157"/>
    </source>
</evidence>
<dbReference type="PROSITE" id="PS50056">
    <property type="entry name" value="TYR_PHOSPHATASE_2"/>
    <property type="match status" value="1"/>
</dbReference>
<dbReference type="EMBL" id="VXIV02002464">
    <property type="protein sequence ID" value="KAF6025382.1"/>
    <property type="molecule type" value="Genomic_DNA"/>
</dbReference>
<dbReference type="GO" id="GO:0008138">
    <property type="term" value="F:protein tyrosine/serine/threonine phosphatase activity"/>
    <property type="evidence" value="ECO:0007669"/>
    <property type="project" value="InterPro"/>
</dbReference>
<dbReference type="GO" id="GO:0004725">
    <property type="term" value="F:protein tyrosine phosphatase activity"/>
    <property type="evidence" value="ECO:0007669"/>
    <property type="project" value="UniProtKB-EC"/>
</dbReference>
<evidence type="ECO:0000313" key="11">
    <source>
        <dbReference type="Proteomes" id="UP000593567"/>
    </source>
</evidence>
<evidence type="ECO:0000256" key="4">
    <source>
        <dbReference type="ARBA" id="ARBA00022912"/>
    </source>
</evidence>
<evidence type="ECO:0000259" key="7">
    <source>
        <dbReference type="PROSITE" id="PS50054"/>
    </source>
</evidence>
<evidence type="ECO:0000256" key="1">
    <source>
        <dbReference type="ARBA" id="ARBA00008601"/>
    </source>
</evidence>
<feature type="domain" description="C2H2-type" evidence="9">
    <location>
        <begin position="188"/>
        <end position="218"/>
    </location>
</feature>
<protein>
    <recommendedName>
        <fullName evidence="2">protein-tyrosine-phosphatase</fullName>
        <ecNumber evidence="2">3.1.3.48</ecNumber>
    </recommendedName>
</protein>
<dbReference type="AlphaFoldDB" id="A0A7J7JGC5"/>
<dbReference type="InterPro" id="IPR016130">
    <property type="entry name" value="Tyr_Pase_AS"/>
</dbReference>
<dbReference type="Gene3D" id="3.90.190.10">
    <property type="entry name" value="Protein tyrosine phosphatase superfamily"/>
    <property type="match status" value="1"/>
</dbReference>
<evidence type="ECO:0000256" key="5">
    <source>
        <dbReference type="PIRSR" id="PIRSR000941-50"/>
    </source>
</evidence>
<dbReference type="OrthoDB" id="2017893at2759"/>
<dbReference type="SUPFAM" id="SSF52799">
    <property type="entry name" value="(Phosphotyrosine protein) phosphatases II"/>
    <property type="match status" value="1"/>
</dbReference>
<dbReference type="InterPro" id="IPR000387">
    <property type="entry name" value="Tyr_Pase_dom"/>
</dbReference>
<name>A0A7J7JGC5_BUGNE</name>
<evidence type="ECO:0000256" key="2">
    <source>
        <dbReference type="ARBA" id="ARBA00013064"/>
    </source>
</evidence>